<evidence type="ECO:0000313" key="1">
    <source>
        <dbReference type="EMBL" id="TWV59843.1"/>
    </source>
</evidence>
<comment type="caution">
    <text evidence="1">The sequence shown here is derived from an EMBL/GenBank/DDBJ whole genome shotgun (WGS) entry which is preliminary data.</text>
</comment>
<protein>
    <submittedName>
        <fullName evidence="1">Uncharacterized protein</fullName>
    </submittedName>
</protein>
<dbReference type="Proteomes" id="UP000315827">
    <property type="component" value="Unassembled WGS sequence"/>
</dbReference>
<evidence type="ECO:0000313" key="2">
    <source>
        <dbReference type="Proteomes" id="UP000315827"/>
    </source>
</evidence>
<organism evidence="1 2">
    <name type="scientific">Parabacteroides distasonis</name>
    <dbReference type="NCBI Taxonomy" id="823"/>
    <lineage>
        <taxon>Bacteria</taxon>
        <taxon>Pseudomonadati</taxon>
        <taxon>Bacteroidota</taxon>
        <taxon>Bacteroidia</taxon>
        <taxon>Bacteroidales</taxon>
        <taxon>Tannerellaceae</taxon>
        <taxon>Parabacteroides</taxon>
    </lineage>
</organism>
<dbReference type="AlphaFoldDB" id="A0A5C6KAY6"/>
<gene>
    <name evidence="1" type="ORF">FSA05_17270</name>
</gene>
<name>A0A5C6KAY6_PARDI</name>
<proteinExistence type="predicted"/>
<dbReference type="RefSeq" id="WP_122383182.1">
    <property type="nucleotide sequence ID" value="NZ_VOHW01000012.1"/>
</dbReference>
<dbReference type="EMBL" id="VOHW01000012">
    <property type="protein sequence ID" value="TWV59843.1"/>
    <property type="molecule type" value="Genomic_DNA"/>
</dbReference>
<sequence length="73" mass="8572">MTENQKNQSFASEWAKITKYQDRLDNKIEDVRKELESERLRSKLGNWKSSGYVVFFNGVYALKSRISSTHVPM</sequence>
<reference evidence="1 2" key="1">
    <citation type="submission" date="2019-07" db="EMBL/GenBank/DDBJ databases">
        <title>Genome sequencing of Parabacteroides distasonis iSURF_7.</title>
        <authorList>
            <person name="Degefu H.N."/>
            <person name="Ruoff K.L."/>
            <person name="Price C.E."/>
            <person name="Valls R.A."/>
            <person name="O'Toole G.A."/>
        </authorList>
    </citation>
    <scope>NUCLEOTIDE SEQUENCE [LARGE SCALE GENOMIC DNA]</scope>
    <source>
        <strain evidence="1 2">CFPLTA003_1B</strain>
    </source>
</reference>
<accession>A0A5C6KAY6</accession>